<name>A0A7X9FPH5_9DELT</name>
<protein>
    <submittedName>
        <fullName evidence="1">Uncharacterized protein</fullName>
    </submittedName>
</protein>
<accession>A0A7X9FPH5</accession>
<gene>
    <name evidence="1" type="ORF">GYA55_01775</name>
</gene>
<sequence>MTLYRFVSVWEGPPIDVNEAIKFITRHMDREPVSLQKLSIEDDMVSCLSDESTKIKLDAFEFLARLSAQILDKWESLVRYFRIYSH</sequence>
<evidence type="ECO:0000313" key="2">
    <source>
        <dbReference type="Proteomes" id="UP000524246"/>
    </source>
</evidence>
<reference evidence="1 2" key="1">
    <citation type="journal article" date="2020" name="Biotechnol. Biofuels">
        <title>New insights from the biogas microbiome by comprehensive genome-resolved metagenomics of nearly 1600 species originating from multiple anaerobic digesters.</title>
        <authorList>
            <person name="Campanaro S."/>
            <person name="Treu L."/>
            <person name="Rodriguez-R L.M."/>
            <person name="Kovalovszki A."/>
            <person name="Ziels R.M."/>
            <person name="Maus I."/>
            <person name="Zhu X."/>
            <person name="Kougias P.G."/>
            <person name="Basile A."/>
            <person name="Luo G."/>
            <person name="Schluter A."/>
            <person name="Konstantinidis K.T."/>
            <person name="Angelidaki I."/>
        </authorList>
    </citation>
    <scope>NUCLEOTIDE SEQUENCE [LARGE SCALE GENOMIC DNA]</scope>
    <source>
        <strain evidence="1">AS27yjCOA_65</strain>
    </source>
</reference>
<organism evidence="1 2">
    <name type="scientific">SAR324 cluster bacterium</name>
    <dbReference type="NCBI Taxonomy" id="2024889"/>
    <lineage>
        <taxon>Bacteria</taxon>
        <taxon>Deltaproteobacteria</taxon>
        <taxon>SAR324 cluster</taxon>
    </lineage>
</organism>
<evidence type="ECO:0000313" key="1">
    <source>
        <dbReference type="EMBL" id="NMC61877.1"/>
    </source>
</evidence>
<comment type="caution">
    <text evidence="1">The sequence shown here is derived from an EMBL/GenBank/DDBJ whole genome shotgun (WGS) entry which is preliminary data.</text>
</comment>
<dbReference type="AlphaFoldDB" id="A0A7X9FPH5"/>
<dbReference type="Proteomes" id="UP000524246">
    <property type="component" value="Unassembled WGS sequence"/>
</dbReference>
<dbReference type="EMBL" id="JAAZON010000067">
    <property type="protein sequence ID" value="NMC61877.1"/>
    <property type="molecule type" value="Genomic_DNA"/>
</dbReference>
<proteinExistence type="predicted"/>